<dbReference type="EMBL" id="JABFAB010000003">
    <property type="protein sequence ID" value="MBA0643952.1"/>
    <property type="molecule type" value="Genomic_DNA"/>
</dbReference>
<evidence type="ECO:0000313" key="3">
    <source>
        <dbReference type="Proteomes" id="UP000593573"/>
    </source>
</evidence>
<name>A0A7J8U0G1_9ROSI</name>
<reference evidence="2 3" key="1">
    <citation type="journal article" date="2019" name="Genome Biol. Evol.">
        <title>Insights into the evolution of the New World diploid cottons (Gossypium, subgenus Houzingenia) based on genome sequencing.</title>
        <authorList>
            <person name="Grover C.E."/>
            <person name="Arick M.A. 2nd"/>
            <person name="Thrash A."/>
            <person name="Conover J.L."/>
            <person name="Sanders W.S."/>
            <person name="Peterson D.G."/>
            <person name="Frelichowski J.E."/>
            <person name="Scheffler J.A."/>
            <person name="Scheffler B.E."/>
            <person name="Wendel J.F."/>
        </authorList>
    </citation>
    <scope>NUCLEOTIDE SEQUENCE [LARGE SCALE GENOMIC DNA]</scope>
    <source>
        <strain evidence="2">57</strain>
        <tissue evidence="2">Leaf</tissue>
    </source>
</reference>
<comment type="caution">
    <text evidence="2">The sequence shown here is derived from an EMBL/GenBank/DDBJ whole genome shotgun (WGS) entry which is preliminary data.</text>
</comment>
<gene>
    <name evidence="2" type="ORF">Goklo_028194</name>
</gene>
<keyword evidence="3" id="KW-1185">Reference proteome</keyword>
<protein>
    <submittedName>
        <fullName evidence="2">Uncharacterized protein</fullName>
    </submittedName>
</protein>
<evidence type="ECO:0000313" key="2">
    <source>
        <dbReference type="EMBL" id="MBA0643952.1"/>
    </source>
</evidence>
<feature type="region of interest" description="Disordered" evidence="1">
    <location>
        <begin position="80"/>
        <end position="106"/>
    </location>
</feature>
<accession>A0A7J8U0G1</accession>
<dbReference type="Proteomes" id="UP000593573">
    <property type="component" value="Unassembled WGS sequence"/>
</dbReference>
<organism evidence="2 3">
    <name type="scientific">Gossypium klotzschianum</name>
    <dbReference type="NCBI Taxonomy" id="34286"/>
    <lineage>
        <taxon>Eukaryota</taxon>
        <taxon>Viridiplantae</taxon>
        <taxon>Streptophyta</taxon>
        <taxon>Embryophyta</taxon>
        <taxon>Tracheophyta</taxon>
        <taxon>Spermatophyta</taxon>
        <taxon>Magnoliopsida</taxon>
        <taxon>eudicotyledons</taxon>
        <taxon>Gunneridae</taxon>
        <taxon>Pentapetalae</taxon>
        <taxon>rosids</taxon>
        <taxon>malvids</taxon>
        <taxon>Malvales</taxon>
        <taxon>Malvaceae</taxon>
        <taxon>Malvoideae</taxon>
        <taxon>Gossypium</taxon>
    </lineage>
</organism>
<sequence length="106" mass="12573">MNENEKFMKTIRNVIEDTLYTHHVELQQKNITKWNQRKKKKMDIPASIKQKDHPKVRKGAHGDIYVKLDRMIRWMQETGPDKGVNLKEEDAAQEYPGTEDEYKAAF</sequence>
<evidence type="ECO:0000256" key="1">
    <source>
        <dbReference type="SAM" id="MobiDB-lite"/>
    </source>
</evidence>
<dbReference type="OrthoDB" id="10420775at2759"/>
<proteinExistence type="predicted"/>
<feature type="region of interest" description="Disordered" evidence="1">
    <location>
        <begin position="36"/>
        <end position="60"/>
    </location>
</feature>
<dbReference type="AlphaFoldDB" id="A0A7J8U0G1"/>